<evidence type="ECO:0000313" key="3">
    <source>
        <dbReference type="Proteomes" id="UP000183832"/>
    </source>
</evidence>
<protein>
    <submittedName>
        <fullName evidence="2">CLUMA_CG008841, isoform A</fullName>
    </submittedName>
</protein>
<dbReference type="Proteomes" id="UP000183832">
    <property type="component" value="Unassembled WGS sequence"/>
</dbReference>
<keyword evidence="3" id="KW-1185">Reference proteome</keyword>
<evidence type="ECO:0000256" key="1">
    <source>
        <dbReference type="SAM" id="MobiDB-lite"/>
    </source>
</evidence>
<sequence length="83" mass="9731">MKIYKWVPVNGNEQTKKNLKQIDSSQSSMNDKENSKITRTDEDSNTCNFSEIQFQNSSDKFLFSEDSNSQMEIRIEECKQLQL</sequence>
<feature type="compositionally biased region" description="Basic and acidic residues" evidence="1">
    <location>
        <begin position="30"/>
        <end position="42"/>
    </location>
</feature>
<dbReference type="EMBL" id="CVRI01000041">
    <property type="protein sequence ID" value="CRK95372.1"/>
    <property type="molecule type" value="Genomic_DNA"/>
</dbReference>
<name>A0A1J1I712_9DIPT</name>
<dbReference type="OrthoDB" id="5989898at2759"/>
<feature type="region of interest" description="Disordered" evidence="1">
    <location>
        <begin position="15"/>
        <end position="43"/>
    </location>
</feature>
<accession>A0A1J1I712</accession>
<reference evidence="2 3" key="1">
    <citation type="submission" date="2015-04" db="EMBL/GenBank/DDBJ databases">
        <authorList>
            <person name="Syromyatnikov M.Y."/>
            <person name="Popov V.N."/>
        </authorList>
    </citation>
    <scope>NUCLEOTIDE SEQUENCE [LARGE SCALE GENOMIC DNA]</scope>
</reference>
<gene>
    <name evidence="2" type="ORF">CLUMA_CG008841</name>
</gene>
<proteinExistence type="predicted"/>
<evidence type="ECO:0000313" key="2">
    <source>
        <dbReference type="EMBL" id="CRK95372.1"/>
    </source>
</evidence>
<organism evidence="2 3">
    <name type="scientific">Clunio marinus</name>
    <dbReference type="NCBI Taxonomy" id="568069"/>
    <lineage>
        <taxon>Eukaryota</taxon>
        <taxon>Metazoa</taxon>
        <taxon>Ecdysozoa</taxon>
        <taxon>Arthropoda</taxon>
        <taxon>Hexapoda</taxon>
        <taxon>Insecta</taxon>
        <taxon>Pterygota</taxon>
        <taxon>Neoptera</taxon>
        <taxon>Endopterygota</taxon>
        <taxon>Diptera</taxon>
        <taxon>Nematocera</taxon>
        <taxon>Chironomoidea</taxon>
        <taxon>Chironomidae</taxon>
        <taxon>Clunio</taxon>
    </lineage>
</organism>
<dbReference type="AlphaFoldDB" id="A0A1J1I712"/>